<evidence type="ECO:0000313" key="7">
    <source>
        <dbReference type="Proteomes" id="UP000658225"/>
    </source>
</evidence>
<keyword evidence="5" id="KW-0479">Metal-binding</keyword>
<dbReference type="GO" id="GO:0030272">
    <property type="term" value="F:5-formyltetrahydrofolate cyclo-ligase activity"/>
    <property type="evidence" value="ECO:0007669"/>
    <property type="project" value="UniProtKB-EC"/>
</dbReference>
<dbReference type="Gene3D" id="3.40.50.10420">
    <property type="entry name" value="NagB/RpiA/CoA transferase-like"/>
    <property type="match status" value="1"/>
</dbReference>
<dbReference type="PANTHER" id="PTHR23407:SF1">
    <property type="entry name" value="5-FORMYLTETRAHYDROFOLATE CYCLO-LIGASE"/>
    <property type="match status" value="1"/>
</dbReference>
<dbReference type="EMBL" id="JADBEL010000003">
    <property type="protein sequence ID" value="MBE1553750.1"/>
    <property type="molecule type" value="Genomic_DNA"/>
</dbReference>
<gene>
    <name evidence="6" type="ORF">H4683_000824</name>
</gene>
<dbReference type="GO" id="GO:0046872">
    <property type="term" value="F:metal ion binding"/>
    <property type="evidence" value="ECO:0007669"/>
    <property type="project" value="UniProtKB-KW"/>
</dbReference>
<feature type="binding site" evidence="4">
    <location>
        <position position="49"/>
    </location>
    <ligand>
        <name>substrate</name>
    </ligand>
</feature>
<dbReference type="RefSeq" id="WP_192597565.1">
    <property type="nucleotide sequence ID" value="NZ_JADBEL010000003.1"/>
</dbReference>
<comment type="cofactor">
    <cofactor evidence="5">
        <name>Mg(2+)</name>
        <dbReference type="ChEBI" id="CHEBI:18420"/>
    </cofactor>
</comment>
<reference evidence="6" key="1">
    <citation type="submission" date="2020-10" db="EMBL/GenBank/DDBJ databases">
        <title>Genomic Encyclopedia of Type Strains, Phase IV (KMG-IV): sequencing the most valuable type-strain genomes for metagenomic binning, comparative biology and taxonomic classification.</title>
        <authorList>
            <person name="Goeker M."/>
        </authorList>
    </citation>
    <scope>NUCLEOTIDE SEQUENCE</scope>
    <source>
        <strain evidence="6">DSM 13886</strain>
    </source>
</reference>
<dbReference type="GO" id="GO:0005524">
    <property type="term" value="F:ATP binding"/>
    <property type="evidence" value="ECO:0007669"/>
    <property type="project" value="UniProtKB-KW"/>
</dbReference>
<dbReference type="GO" id="GO:0035999">
    <property type="term" value="P:tetrahydrofolate interconversion"/>
    <property type="evidence" value="ECO:0007669"/>
    <property type="project" value="TreeGrafter"/>
</dbReference>
<name>A0A927MFZ6_9BACL</name>
<feature type="binding site" evidence="4">
    <location>
        <begin position="133"/>
        <end position="141"/>
    </location>
    <ligand>
        <name>ATP</name>
        <dbReference type="ChEBI" id="CHEBI:30616"/>
    </ligand>
</feature>
<dbReference type="PIRSF" id="PIRSF006806">
    <property type="entry name" value="FTHF_cligase"/>
    <property type="match status" value="1"/>
</dbReference>
<evidence type="ECO:0000313" key="6">
    <source>
        <dbReference type="EMBL" id="MBE1553750.1"/>
    </source>
</evidence>
<keyword evidence="7" id="KW-1185">Reference proteome</keyword>
<keyword evidence="5" id="KW-0460">Magnesium</keyword>
<dbReference type="InterPro" id="IPR037171">
    <property type="entry name" value="NagB/RpiA_transferase-like"/>
</dbReference>
<organism evidence="6 7">
    <name type="scientific">Sporosarcina limicola</name>
    <dbReference type="NCBI Taxonomy" id="34101"/>
    <lineage>
        <taxon>Bacteria</taxon>
        <taxon>Bacillati</taxon>
        <taxon>Bacillota</taxon>
        <taxon>Bacilli</taxon>
        <taxon>Bacillales</taxon>
        <taxon>Caryophanaceae</taxon>
        <taxon>Sporosarcina</taxon>
    </lineage>
</organism>
<evidence type="ECO:0000256" key="5">
    <source>
        <dbReference type="RuleBase" id="RU361279"/>
    </source>
</evidence>
<accession>A0A927MFZ6</accession>
<dbReference type="InterPro" id="IPR002698">
    <property type="entry name" value="FTHF_cligase"/>
</dbReference>
<dbReference type="GO" id="GO:0009396">
    <property type="term" value="P:folic acid-containing compound biosynthetic process"/>
    <property type="evidence" value="ECO:0007669"/>
    <property type="project" value="TreeGrafter"/>
</dbReference>
<dbReference type="Pfam" id="PF01812">
    <property type="entry name" value="5-FTHF_cyc-lig"/>
    <property type="match status" value="1"/>
</dbReference>
<dbReference type="PANTHER" id="PTHR23407">
    <property type="entry name" value="ATPASE INHIBITOR/5-FORMYLTETRAHYDROFOLATE CYCLO-LIGASE"/>
    <property type="match status" value="1"/>
</dbReference>
<feature type="binding site" evidence="4">
    <location>
        <begin position="3"/>
        <end position="7"/>
    </location>
    <ligand>
        <name>ATP</name>
        <dbReference type="ChEBI" id="CHEBI:30616"/>
    </ligand>
</feature>
<evidence type="ECO:0000256" key="4">
    <source>
        <dbReference type="PIRSR" id="PIRSR006806-1"/>
    </source>
</evidence>
<sequence>MEKKQFRNQLLAVMNKMNRTEHEKQSFDITNRFLASTEFREANTIGITISRFPEVDTRLLIEAAWKAGKRIAVPKCNAVTRDMDFRVITSYDSLETVYMDLLEPIVDETEAINKDNISLQIVPGVVFSSAGFRIGFGGGYYDRYMADFKGGALSLAFECQTNYIVPVENHDIPVEKIFTEQQVILCRVSECGK</sequence>
<protein>
    <recommendedName>
        <fullName evidence="5">5-formyltetrahydrofolate cyclo-ligase</fullName>
        <ecNumber evidence="5">6.3.3.2</ecNumber>
    </recommendedName>
</protein>
<dbReference type="InterPro" id="IPR024185">
    <property type="entry name" value="FTHF_cligase-like_sf"/>
</dbReference>
<evidence type="ECO:0000256" key="3">
    <source>
        <dbReference type="ARBA" id="ARBA00022840"/>
    </source>
</evidence>
<keyword evidence="2 4" id="KW-0547">Nucleotide-binding</keyword>
<keyword evidence="6" id="KW-0436">Ligase</keyword>
<dbReference type="NCBIfam" id="TIGR02727">
    <property type="entry name" value="MTHFS_bact"/>
    <property type="match status" value="1"/>
</dbReference>
<dbReference type="AlphaFoldDB" id="A0A927MFZ6"/>
<dbReference type="EC" id="6.3.3.2" evidence="5"/>
<evidence type="ECO:0000256" key="1">
    <source>
        <dbReference type="ARBA" id="ARBA00010638"/>
    </source>
</evidence>
<dbReference type="SUPFAM" id="SSF100950">
    <property type="entry name" value="NagB/RpiA/CoA transferase-like"/>
    <property type="match status" value="1"/>
</dbReference>
<evidence type="ECO:0000256" key="2">
    <source>
        <dbReference type="ARBA" id="ARBA00022741"/>
    </source>
</evidence>
<comment type="similarity">
    <text evidence="1 5">Belongs to the 5-formyltetrahydrofolate cyclo-ligase family.</text>
</comment>
<dbReference type="Proteomes" id="UP000658225">
    <property type="component" value="Unassembled WGS sequence"/>
</dbReference>
<comment type="caution">
    <text evidence="6">The sequence shown here is derived from an EMBL/GenBank/DDBJ whole genome shotgun (WGS) entry which is preliminary data.</text>
</comment>
<feature type="binding site" evidence="4">
    <location>
        <position position="54"/>
    </location>
    <ligand>
        <name>substrate</name>
    </ligand>
</feature>
<proteinExistence type="inferred from homology"/>
<keyword evidence="3 4" id="KW-0067">ATP-binding</keyword>
<comment type="catalytic activity">
    <reaction evidence="5">
        <text>(6S)-5-formyl-5,6,7,8-tetrahydrofolate + ATP = (6R)-5,10-methenyltetrahydrofolate + ADP + phosphate</text>
        <dbReference type="Rhea" id="RHEA:10488"/>
        <dbReference type="ChEBI" id="CHEBI:30616"/>
        <dbReference type="ChEBI" id="CHEBI:43474"/>
        <dbReference type="ChEBI" id="CHEBI:57455"/>
        <dbReference type="ChEBI" id="CHEBI:57457"/>
        <dbReference type="ChEBI" id="CHEBI:456216"/>
        <dbReference type="EC" id="6.3.3.2"/>
    </reaction>
</comment>